<evidence type="ECO:0000256" key="7">
    <source>
        <dbReference type="SAM" id="MobiDB-lite"/>
    </source>
</evidence>
<protein>
    <submittedName>
        <fullName evidence="10">Sugar transferase</fullName>
    </submittedName>
</protein>
<name>A0ABX5ZDV6_9MICO</name>
<feature type="transmembrane region" description="Helical" evidence="8">
    <location>
        <begin position="119"/>
        <end position="138"/>
    </location>
</feature>
<evidence type="ECO:0000256" key="8">
    <source>
        <dbReference type="SAM" id="Phobius"/>
    </source>
</evidence>
<comment type="subcellular location">
    <subcellularLocation>
        <location evidence="1">Membrane</location>
        <topology evidence="1">Multi-pass membrane protein</topology>
    </subcellularLocation>
</comment>
<feature type="transmembrane region" description="Helical" evidence="8">
    <location>
        <begin position="150"/>
        <end position="167"/>
    </location>
</feature>
<dbReference type="Proteomes" id="UP000323565">
    <property type="component" value="Chromosome"/>
</dbReference>
<accession>A0ABX5ZDV6</accession>
<reference evidence="10 11" key="1">
    <citation type="submission" date="2019-08" db="EMBL/GenBank/DDBJ databases">
        <title>Dermacoccus abyssi strain HZAU 226, whole genome Nanopore sequencing project.</title>
        <authorList>
            <person name="Guo A."/>
            <person name="Zhang X."/>
            <person name="Ruan Y."/>
            <person name="Liu W."/>
            <person name="Chen Q."/>
            <person name="Gu L."/>
        </authorList>
    </citation>
    <scope>NUCLEOTIDE SEQUENCE [LARGE SCALE GENOMIC DNA]</scope>
    <source>
        <strain evidence="10 11">HZAU 226</strain>
    </source>
</reference>
<organism evidence="10 11">
    <name type="scientific">Dermacoccus abyssi</name>
    <dbReference type="NCBI Taxonomy" id="322596"/>
    <lineage>
        <taxon>Bacteria</taxon>
        <taxon>Bacillati</taxon>
        <taxon>Actinomycetota</taxon>
        <taxon>Actinomycetes</taxon>
        <taxon>Micrococcales</taxon>
        <taxon>Dermacoccaceae</taxon>
        <taxon>Dermacoccus</taxon>
    </lineage>
</organism>
<feature type="transmembrane region" description="Helical" evidence="8">
    <location>
        <begin position="351"/>
        <end position="375"/>
    </location>
</feature>
<dbReference type="PANTHER" id="PTHR30576">
    <property type="entry name" value="COLANIC BIOSYNTHESIS UDP-GLUCOSE LIPID CARRIER TRANSFERASE"/>
    <property type="match status" value="1"/>
</dbReference>
<dbReference type="InterPro" id="IPR003362">
    <property type="entry name" value="Bact_transf"/>
</dbReference>
<feature type="compositionally biased region" description="Basic and acidic residues" evidence="7">
    <location>
        <begin position="56"/>
        <end position="65"/>
    </location>
</feature>
<feature type="region of interest" description="Disordered" evidence="7">
    <location>
        <begin position="35"/>
        <end position="89"/>
    </location>
</feature>
<feature type="domain" description="Bacterial sugar transferase" evidence="9">
    <location>
        <begin position="349"/>
        <end position="530"/>
    </location>
</feature>
<proteinExistence type="inferred from homology"/>
<keyword evidence="5 8" id="KW-1133">Transmembrane helix</keyword>
<comment type="similarity">
    <text evidence="2">Belongs to the bacterial sugar transferase family.</text>
</comment>
<keyword evidence="4 8" id="KW-0812">Transmembrane</keyword>
<dbReference type="InterPro" id="IPR017475">
    <property type="entry name" value="EPS_sugar_tfrase"/>
</dbReference>
<sequence>MSTRAPEETTTRCVAHVCDSVAAAEECASRHACHGRSALAAGRPPASRRAARHAAGRHDRVEPRRRPSMSRGAGAAAEDARAARDRRARTRRARDVSGLLAIDLAVPAGMEFATPVNPLAVLGLAFGMVTTYRWAGLYRRRFSQSVLDELPYLVLGILVGFGVGALALLVDDAPTCGELFAGLVLTVTVVIAGRTLVYRLRRRRAPRHAQRGGTRVLIVGTGAGARELARRITTSGQGAALVGFLGAEPDDGALDEQTITAPVIGDYADFGEVVETFGVNIVVCAFPELQEWQLAHLLRRDAPPDVEVYTVPNGYSMRRWGGPWADHIRGIPIIPVAPAQMRWVDVVSKRVLDIVLALVALVLLSPVLLAVALAVRIELGRGVIFRQERIGKGGATFTMLKFRSMHPAREGDSQTRWSILGDQRIGAVGRFIRATSLDELPQLFNILRGDMSFVGPRPERPYFVERYSQIYPDYEDRHRAPAGLTGYAAVQGLRGDTDIAERAHFDNLYIDNWSMWQDLKIIVRTVGSVFGRHGS</sequence>
<evidence type="ECO:0000256" key="2">
    <source>
        <dbReference type="ARBA" id="ARBA00006464"/>
    </source>
</evidence>
<keyword evidence="3 10" id="KW-0808">Transferase</keyword>
<dbReference type="Pfam" id="PF02397">
    <property type="entry name" value="Bac_transf"/>
    <property type="match status" value="1"/>
</dbReference>
<feature type="compositionally biased region" description="Low complexity" evidence="7">
    <location>
        <begin position="36"/>
        <end position="48"/>
    </location>
</feature>
<evidence type="ECO:0000256" key="1">
    <source>
        <dbReference type="ARBA" id="ARBA00004141"/>
    </source>
</evidence>
<evidence type="ECO:0000313" key="10">
    <source>
        <dbReference type="EMBL" id="QEH93944.1"/>
    </source>
</evidence>
<dbReference type="GO" id="GO:0016740">
    <property type="term" value="F:transferase activity"/>
    <property type="evidence" value="ECO:0007669"/>
    <property type="project" value="UniProtKB-KW"/>
</dbReference>
<evidence type="ECO:0000256" key="5">
    <source>
        <dbReference type="ARBA" id="ARBA00022989"/>
    </source>
</evidence>
<dbReference type="Pfam" id="PF13727">
    <property type="entry name" value="CoA_binding_3"/>
    <property type="match status" value="1"/>
</dbReference>
<evidence type="ECO:0000259" key="9">
    <source>
        <dbReference type="Pfam" id="PF02397"/>
    </source>
</evidence>
<dbReference type="NCBIfam" id="TIGR03025">
    <property type="entry name" value="EPS_sugtrans"/>
    <property type="match status" value="1"/>
</dbReference>
<dbReference type="PANTHER" id="PTHR30576:SF0">
    <property type="entry name" value="UNDECAPRENYL-PHOSPHATE N-ACETYLGALACTOSAMINYL 1-PHOSPHATE TRANSFERASE-RELATED"/>
    <property type="match status" value="1"/>
</dbReference>
<feature type="transmembrane region" description="Helical" evidence="8">
    <location>
        <begin position="96"/>
        <end position="113"/>
    </location>
</feature>
<keyword evidence="6 8" id="KW-0472">Membrane</keyword>
<evidence type="ECO:0000256" key="3">
    <source>
        <dbReference type="ARBA" id="ARBA00022679"/>
    </source>
</evidence>
<keyword evidence="11" id="KW-1185">Reference proteome</keyword>
<feature type="transmembrane region" description="Helical" evidence="8">
    <location>
        <begin position="179"/>
        <end position="197"/>
    </location>
</feature>
<evidence type="ECO:0000256" key="4">
    <source>
        <dbReference type="ARBA" id="ARBA00022692"/>
    </source>
</evidence>
<gene>
    <name evidence="10" type="ORF">FV141_10680</name>
</gene>
<evidence type="ECO:0000313" key="11">
    <source>
        <dbReference type="Proteomes" id="UP000323565"/>
    </source>
</evidence>
<dbReference type="Gene3D" id="3.40.50.720">
    <property type="entry name" value="NAD(P)-binding Rossmann-like Domain"/>
    <property type="match status" value="1"/>
</dbReference>
<dbReference type="EMBL" id="CP043031">
    <property type="protein sequence ID" value="QEH93944.1"/>
    <property type="molecule type" value="Genomic_DNA"/>
</dbReference>
<evidence type="ECO:0000256" key="6">
    <source>
        <dbReference type="ARBA" id="ARBA00023136"/>
    </source>
</evidence>